<feature type="region of interest" description="Disordered" evidence="1">
    <location>
        <begin position="130"/>
        <end position="184"/>
    </location>
</feature>
<protein>
    <submittedName>
        <fullName evidence="3">Uncharacterized protein</fullName>
    </submittedName>
</protein>
<evidence type="ECO:0000256" key="1">
    <source>
        <dbReference type="SAM" id="MobiDB-lite"/>
    </source>
</evidence>
<name>A0A5B8MJ46_9CHLO</name>
<dbReference type="Proteomes" id="UP000316726">
    <property type="component" value="Chromosome 4"/>
</dbReference>
<feature type="region of interest" description="Disordered" evidence="1">
    <location>
        <begin position="1"/>
        <end position="72"/>
    </location>
</feature>
<keyword evidence="4" id="KW-1185">Reference proteome</keyword>
<feature type="compositionally biased region" description="Low complexity" evidence="1">
    <location>
        <begin position="44"/>
        <end position="62"/>
    </location>
</feature>
<feature type="compositionally biased region" description="Low complexity" evidence="1">
    <location>
        <begin position="17"/>
        <end position="29"/>
    </location>
</feature>
<feature type="compositionally biased region" description="Basic residues" evidence="1">
    <location>
        <begin position="138"/>
        <end position="154"/>
    </location>
</feature>
<keyword evidence="2" id="KW-1133">Transmembrane helix</keyword>
<dbReference type="EMBL" id="CP031037">
    <property type="protein sequence ID" value="QDZ20447.1"/>
    <property type="molecule type" value="Genomic_DNA"/>
</dbReference>
<evidence type="ECO:0000256" key="2">
    <source>
        <dbReference type="SAM" id="Phobius"/>
    </source>
</evidence>
<dbReference type="AlphaFoldDB" id="A0A5B8MJ46"/>
<evidence type="ECO:0000313" key="4">
    <source>
        <dbReference type="Proteomes" id="UP000316726"/>
    </source>
</evidence>
<keyword evidence="2" id="KW-0812">Transmembrane</keyword>
<accession>A0A5B8MJ46</accession>
<evidence type="ECO:0000313" key="3">
    <source>
        <dbReference type="EMBL" id="QDZ20447.1"/>
    </source>
</evidence>
<organism evidence="3 4">
    <name type="scientific">Chloropicon primus</name>
    <dbReference type="NCBI Taxonomy" id="1764295"/>
    <lineage>
        <taxon>Eukaryota</taxon>
        <taxon>Viridiplantae</taxon>
        <taxon>Chlorophyta</taxon>
        <taxon>Chloropicophyceae</taxon>
        <taxon>Chloropicales</taxon>
        <taxon>Chloropicaceae</taxon>
        <taxon>Chloropicon</taxon>
    </lineage>
</organism>
<keyword evidence="2" id="KW-0472">Membrane</keyword>
<feature type="transmembrane region" description="Helical" evidence="2">
    <location>
        <begin position="196"/>
        <end position="215"/>
    </location>
</feature>
<gene>
    <name evidence="3" type="ORF">A3770_04p29650</name>
</gene>
<reference evidence="3 4" key="1">
    <citation type="submission" date="2018-07" db="EMBL/GenBank/DDBJ databases">
        <title>The complete nuclear genome of the prasinophyte Chloropicon primus (CCMP1205).</title>
        <authorList>
            <person name="Pombert J.-F."/>
            <person name="Otis C."/>
            <person name="Turmel M."/>
            <person name="Lemieux C."/>
        </authorList>
    </citation>
    <scope>NUCLEOTIDE SEQUENCE [LARGE SCALE GENOMIC DNA]</scope>
    <source>
        <strain evidence="3 4">CCMP1205</strain>
    </source>
</reference>
<proteinExistence type="predicted"/>
<sequence>MEALARAAHRGSRSVRRIPLSPSSLSSQDELSHPLLLLWGSGGTPSSSSGTPSSSSGTPGTRTPRRGSPHSLYRREVLGPWGERGCGFDAGDGVTTGRWAQRVRSWESFGRGQVWADDLVLGGVRGGKTVSEAEGQRRGPKVKLYKAKPRKGGGRPKGGDDGGGDESEASGHEGGGEEPNNFEFLNPNRKERDYKLLAIQGIVLIVISIAMSNVIGNSVVLNAVQLCGSKGAFFRKSGAWRLGKLGMFFPEWVGKHGGVKALCDLIDEEVKALSEAKERQVVLLEGEEGGKQDEVKAQKSSLAVLQTAIEALCVLLEDKQVLLRAREELDSQGDGKGLEATLSALSGEESQAMLPLAETTEDEVVAKGIAQAAKRIQSILVNS</sequence>
<feature type="compositionally biased region" description="Basic residues" evidence="1">
    <location>
        <begin position="7"/>
        <end position="16"/>
    </location>
</feature>